<dbReference type="AlphaFoldDB" id="A0A0R2NN04"/>
<dbReference type="OrthoDB" id="2248646at2"/>
<evidence type="ECO:0000313" key="2">
    <source>
        <dbReference type="Proteomes" id="UP000051249"/>
    </source>
</evidence>
<dbReference type="PATRIC" id="fig|480391.4.peg.988"/>
<accession>A0A0R2NN04</accession>
<sequence>MNFKLIKMYIASHLATTTATLEEVKKPLAGISFSDGDNQAFFYPDQTNDQAFFEEQDQVVLKHIFDPELNQFTTEELR</sequence>
<gene>
    <name evidence="1" type="ORF">IV88_GL000974</name>
</gene>
<name>A0A0R2NN04_9LACO</name>
<dbReference type="Proteomes" id="UP000051249">
    <property type="component" value="Unassembled WGS sequence"/>
</dbReference>
<dbReference type="EMBL" id="JQCQ01000003">
    <property type="protein sequence ID" value="KRO26059.1"/>
    <property type="molecule type" value="Genomic_DNA"/>
</dbReference>
<organism evidence="1 2">
    <name type="scientific">Pediococcus argentinicus</name>
    <dbReference type="NCBI Taxonomy" id="480391"/>
    <lineage>
        <taxon>Bacteria</taxon>
        <taxon>Bacillati</taxon>
        <taxon>Bacillota</taxon>
        <taxon>Bacilli</taxon>
        <taxon>Lactobacillales</taxon>
        <taxon>Lactobacillaceae</taxon>
        <taxon>Pediococcus</taxon>
    </lineage>
</organism>
<comment type="caution">
    <text evidence="1">The sequence shown here is derived from an EMBL/GenBank/DDBJ whole genome shotgun (WGS) entry which is preliminary data.</text>
</comment>
<keyword evidence="2" id="KW-1185">Reference proteome</keyword>
<evidence type="ECO:0000313" key="1">
    <source>
        <dbReference type="EMBL" id="KRO26059.1"/>
    </source>
</evidence>
<proteinExistence type="predicted"/>
<protein>
    <submittedName>
        <fullName evidence="1">Uncharacterized protein</fullName>
    </submittedName>
</protein>
<dbReference type="RefSeq" id="WP_057797956.1">
    <property type="nucleotide sequence ID" value="NZ_BJZZ01000003.1"/>
</dbReference>
<reference evidence="1 2" key="1">
    <citation type="journal article" date="2015" name="Genome Announc.">
        <title>Expanding the biotechnology potential of lactobacilli through comparative genomics of 213 strains and associated genera.</title>
        <authorList>
            <person name="Sun Z."/>
            <person name="Harris H.M."/>
            <person name="McCann A."/>
            <person name="Guo C."/>
            <person name="Argimon S."/>
            <person name="Zhang W."/>
            <person name="Yang X."/>
            <person name="Jeffery I.B."/>
            <person name="Cooney J.C."/>
            <person name="Kagawa T.F."/>
            <person name="Liu W."/>
            <person name="Song Y."/>
            <person name="Salvetti E."/>
            <person name="Wrobel A."/>
            <person name="Rasinkangas P."/>
            <person name="Parkhill J."/>
            <person name="Rea M.C."/>
            <person name="O'Sullivan O."/>
            <person name="Ritari J."/>
            <person name="Douillard F.P."/>
            <person name="Paul Ross R."/>
            <person name="Yang R."/>
            <person name="Briner A.E."/>
            <person name="Felis G.E."/>
            <person name="de Vos W.M."/>
            <person name="Barrangou R."/>
            <person name="Klaenhammer T.R."/>
            <person name="Caufield P.W."/>
            <person name="Cui Y."/>
            <person name="Zhang H."/>
            <person name="O'Toole P.W."/>
        </authorList>
    </citation>
    <scope>NUCLEOTIDE SEQUENCE [LARGE SCALE GENOMIC DNA]</scope>
    <source>
        <strain evidence="1 2">DSM 23026</strain>
    </source>
</reference>